<organism evidence="3">
    <name type="scientific">Schistosoma curassoni</name>
    <dbReference type="NCBI Taxonomy" id="6186"/>
    <lineage>
        <taxon>Eukaryota</taxon>
        <taxon>Metazoa</taxon>
        <taxon>Spiralia</taxon>
        <taxon>Lophotrochozoa</taxon>
        <taxon>Platyhelminthes</taxon>
        <taxon>Trematoda</taxon>
        <taxon>Digenea</taxon>
        <taxon>Strigeidida</taxon>
        <taxon>Schistosomatoidea</taxon>
        <taxon>Schistosomatidae</taxon>
        <taxon>Schistosoma</taxon>
    </lineage>
</organism>
<reference evidence="1 2" key="2">
    <citation type="submission" date="2018-11" db="EMBL/GenBank/DDBJ databases">
        <authorList>
            <consortium name="Pathogen Informatics"/>
        </authorList>
    </citation>
    <scope>NUCLEOTIDE SEQUENCE [LARGE SCALE GENOMIC DNA]</scope>
    <source>
        <strain evidence="1">Dakar</strain>
        <strain evidence="2">Dakar, Senegal</strain>
    </source>
</reference>
<dbReference type="AlphaFoldDB" id="A0A183KMV0"/>
<evidence type="ECO:0000313" key="2">
    <source>
        <dbReference type="Proteomes" id="UP000279833"/>
    </source>
</evidence>
<keyword evidence="2" id="KW-1185">Reference proteome</keyword>
<protein>
    <submittedName>
        <fullName evidence="1 3">Uncharacterized protein</fullName>
    </submittedName>
</protein>
<accession>A0A183KMV0</accession>
<evidence type="ECO:0000313" key="1">
    <source>
        <dbReference type="EMBL" id="VDP61451.1"/>
    </source>
</evidence>
<evidence type="ECO:0000313" key="3">
    <source>
        <dbReference type="WBParaSite" id="SCUD_0001637801-mRNA-1"/>
    </source>
</evidence>
<sequence length="34" mass="4159">MQIKSIWKKYTENLNIFKSFIENLTKVYLITFCT</sequence>
<dbReference type="Proteomes" id="UP000279833">
    <property type="component" value="Unassembled WGS sequence"/>
</dbReference>
<proteinExistence type="predicted"/>
<dbReference type="EMBL" id="UZAK01038593">
    <property type="protein sequence ID" value="VDP61451.1"/>
    <property type="molecule type" value="Genomic_DNA"/>
</dbReference>
<gene>
    <name evidence="1" type="ORF">SCUD_LOCUS16375</name>
</gene>
<name>A0A183KMV0_9TREM</name>
<reference evidence="3" key="1">
    <citation type="submission" date="2016-06" db="UniProtKB">
        <authorList>
            <consortium name="WormBaseParasite"/>
        </authorList>
    </citation>
    <scope>IDENTIFICATION</scope>
</reference>
<dbReference type="WBParaSite" id="SCUD_0001637801-mRNA-1">
    <property type="protein sequence ID" value="SCUD_0001637801-mRNA-1"/>
    <property type="gene ID" value="SCUD_0001637801"/>
</dbReference>